<evidence type="ECO:0000313" key="1">
    <source>
        <dbReference type="EMBL" id="PAV86815.1"/>
    </source>
</evidence>
<sequence length="148" mass="16270">MSSYLYNVQKARLTSSTQSRSGKRSTIATERVVAFFRIVLQSSCPGYCSSSLAIIVGVTLSPNTPALPSCNSFILHFLPSICQFTLYPCMNPVEYPPPAPLCARLCIDVVIPVIPASLQFAHFPPFLLLLPYFNPFTYPSLNLSSFPS</sequence>
<accession>A0A2A2LL21</accession>
<reference evidence="1 2" key="1">
    <citation type="journal article" date="2017" name="Curr. Biol.">
        <title>Genome architecture and evolution of a unichromosomal asexual nematode.</title>
        <authorList>
            <person name="Fradin H."/>
            <person name="Zegar C."/>
            <person name="Gutwein M."/>
            <person name="Lucas J."/>
            <person name="Kovtun M."/>
            <person name="Corcoran D."/>
            <person name="Baugh L.R."/>
            <person name="Kiontke K."/>
            <person name="Gunsalus K."/>
            <person name="Fitch D.H."/>
            <person name="Piano F."/>
        </authorList>
    </citation>
    <scope>NUCLEOTIDE SEQUENCE [LARGE SCALE GENOMIC DNA]</scope>
    <source>
        <strain evidence="1">PF1309</strain>
    </source>
</reference>
<keyword evidence="2" id="KW-1185">Reference proteome</keyword>
<organism evidence="1 2">
    <name type="scientific">Diploscapter pachys</name>
    <dbReference type="NCBI Taxonomy" id="2018661"/>
    <lineage>
        <taxon>Eukaryota</taxon>
        <taxon>Metazoa</taxon>
        <taxon>Ecdysozoa</taxon>
        <taxon>Nematoda</taxon>
        <taxon>Chromadorea</taxon>
        <taxon>Rhabditida</taxon>
        <taxon>Rhabditina</taxon>
        <taxon>Rhabditomorpha</taxon>
        <taxon>Rhabditoidea</taxon>
        <taxon>Rhabditidae</taxon>
        <taxon>Diploscapter</taxon>
    </lineage>
</organism>
<evidence type="ECO:0000313" key="2">
    <source>
        <dbReference type="Proteomes" id="UP000218231"/>
    </source>
</evidence>
<dbReference type="AlphaFoldDB" id="A0A2A2LL21"/>
<dbReference type="EMBL" id="LIAE01006629">
    <property type="protein sequence ID" value="PAV86815.1"/>
    <property type="molecule type" value="Genomic_DNA"/>
</dbReference>
<dbReference type="Proteomes" id="UP000218231">
    <property type="component" value="Unassembled WGS sequence"/>
</dbReference>
<proteinExistence type="predicted"/>
<protein>
    <submittedName>
        <fullName evidence="1">Uncharacterized protein</fullName>
    </submittedName>
</protein>
<comment type="caution">
    <text evidence="1">The sequence shown here is derived from an EMBL/GenBank/DDBJ whole genome shotgun (WGS) entry which is preliminary data.</text>
</comment>
<name>A0A2A2LL21_9BILA</name>
<gene>
    <name evidence="1" type="ORF">WR25_04591</name>
</gene>